<dbReference type="KEGG" id="thal:A1OE_5"/>
<dbReference type="PANTHER" id="PTHR36918">
    <property type="match status" value="1"/>
</dbReference>
<dbReference type="GO" id="GO:0051082">
    <property type="term" value="F:unfolded protein binding"/>
    <property type="evidence" value="ECO:0007669"/>
    <property type="project" value="InterPro"/>
</dbReference>
<evidence type="ECO:0000256" key="5">
    <source>
        <dbReference type="ARBA" id="ARBA00023186"/>
    </source>
</evidence>
<dbReference type="AlphaFoldDB" id="K7YF68"/>
<dbReference type="HAMAP" id="MF_00821">
    <property type="entry name" value="SecB"/>
    <property type="match status" value="1"/>
</dbReference>
<keyword evidence="8" id="KW-1185">Reference proteome</keyword>
<protein>
    <recommendedName>
        <fullName evidence="6">Protein-export protein SecB</fullName>
    </recommendedName>
</protein>
<dbReference type="InterPro" id="IPR035958">
    <property type="entry name" value="SecB-like_sf"/>
</dbReference>
<keyword evidence="5 6" id="KW-0143">Chaperone</keyword>
<organism evidence="7 8">
    <name type="scientific">Candidatus Endolissoclinum faulkneri L2</name>
    <dbReference type="NCBI Taxonomy" id="1193729"/>
    <lineage>
        <taxon>Bacteria</taxon>
        <taxon>Pseudomonadati</taxon>
        <taxon>Pseudomonadota</taxon>
        <taxon>Alphaproteobacteria</taxon>
        <taxon>Rhodospirillales</taxon>
        <taxon>Rhodospirillaceae</taxon>
        <taxon>Candidatus Endolissoclinum</taxon>
    </lineage>
</organism>
<dbReference type="SUPFAM" id="SSF54611">
    <property type="entry name" value="SecB-like"/>
    <property type="match status" value="1"/>
</dbReference>
<gene>
    <name evidence="6 7" type="primary">secB</name>
    <name evidence="7" type="ORF">A1OE_5</name>
</gene>
<accession>K7YF68</accession>
<dbReference type="eggNOG" id="COG1952">
    <property type="taxonomic scope" value="Bacteria"/>
</dbReference>
<dbReference type="PANTHER" id="PTHR36918:SF1">
    <property type="entry name" value="PROTEIN-EXPORT PROTEIN SECB"/>
    <property type="match status" value="1"/>
</dbReference>
<dbReference type="NCBIfam" id="TIGR00809">
    <property type="entry name" value="secB"/>
    <property type="match status" value="1"/>
</dbReference>
<dbReference type="RefSeq" id="WP_015087718.1">
    <property type="nucleotide sequence ID" value="NC_019566.1"/>
</dbReference>
<evidence type="ECO:0000256" key="4">
    <source>
        <dbReference type="ARBA" id="ARBA00023010"/>
    </source>
</evidence>
<keyword evidence="4 6" id="KW-0811">Translocation</keyword>
<dbReference type="HOGENOM" id="CLU_111574_0_0_5"/>
<comment type="subcellular location">
    <subcellularLocation>
        <location evidence="6">Cytoplasm</location>
    </subcellularLocation>
</comment>
<reference evidence="7 8" key="1">
    <citation type="journal article" date="2012" name="Proc. Natl. Acad. Sci. U.S.A.">
        <title>Genome streamlining and chemical defense in a coral reef symbiosis.</title>
        <authorList>
            <person name="Kwan J.C."/>
            <person name="Donia M.S."/>
            <person name="Han A.W."/>
            <person name="Hirose E."/>
            <person name="Haygood M.G."/>
            <person name="Schmidt E.W."/>
        </authorList>
    </citation>
    <scope>NUCLEOTIDE SEQUENCE [LARGE SCALE GENOMIC DNA]</scope>
    <source>
        <strain evidence="7 8">L2</strain>
    </source>
</reference>
<dbReference type="GO" id="GO:0005737">
    <property type="term" value="C:cytoplasm"/>
    <property type="evidence" value="ECO:0007669"/>
    <property type="project" value="UniProtKB-SubCell"/>
</dbReference>
<dbReference type="GO" id="GO:0015031">
    <property type="term" value="P:protein transport"/>
    <property type="evidence" value="ECO:0007669"/>
    <property type="project" value="UniProtKB-UniRule"/>
</dbReference>
<evidence type="ECO:0000256" key="1">
    <source>
        <dbReference type="ARBA" id="ARBA00009990"/>
    </source>
</evidence>
<dbReference type="Proteomes" id="UP000010077">
    <property type="component" value="Chromosome"/>
</dbReference>
<dbReference type="PRINTS" id="PR01594">
    <property type="entry name" value="SECBCHAPRONE"/>
</dbReference>
<evidence type="ECO:0000256" key="3">
    <source>
        <dbReference type="ARBA" id="ARBA00022927"/>
    </source>
</evidence>
<proteinExistence type="inferred from homology"/>
<dbReference type="GO" id="GO:0051262">
    <property type="term" value="P:protein tetramerization"/>
    <property type="evidence" value="ECO:0007669"/>
    <property type="project" value="InterPro"/>
</dbReference>
<comment type="similarity">
    <text evidence="1 6">Belongs to the SecB family.</text>
</comment>
<dbReference type="OrthoDB" id="9795145at2"/>
<keyword evidence="3 6" id="KW-0653">Protein transport</keyword>
<evidence type="ECO:0000313" key="7">
    <source>
        <dbReference type="EMBL" id="AFX98220.1"/>
    </source>
</evidence>
<evidence type="ECO:0000256" key="2">
    <source>
        <dbReference type="ARBA" id="ARBA00022448"/>
    </source>
</evidence>
<dbReference type="EMBL" id="CP003539">
    <property type="protein sequence ID" value="AFX98220.1"/>
    <property type="molecule type" value="Genomic_DNA"/>
</dbReference>
<dbReference type="Pfam" id="PF02556">
    <property type="entry name" value="SecB"/>
    <property type="match status" value="1"/>
</dbReference>
<keyword evidence="6" id="KW-0963">Cytoplasm</keyword>
<dbReference type="InterPro" id="IPR003708">
    <property type="entry name" value="SecB"/>
</dbReference>
<sequence length="158" mass="17948">MYESFIPPNQVMQLHIIAQYIKDFSFENPHAPTSLRLETLQPSIKVNIDVEASKVYNNEETFEVILKIRATAKTSKNSLFLADLSYAGLFKLQKIDKRYTKTILLIECPRLLFPFAREILASTTSNGGFPPLVIQPIDFATIYRQKKAQAIDISIPSP</sequence>
<evidence type="ECO:0000256" key="6">
    <source>
        <dbReference type="HAMAP-Rule" id="MF_00821"/>
    </source>
</evidence>
<comment type="subunit">
    <text evidence="6">Homotetramer, a dimer of dimers. One homotetramer interacts with 1 SecA dimer.</text>
</comment>
<evidence type="ECO:0000313" key="8">
    <source>
        <dbReference type="Proteomes" id="UP000010077"/>
    </source>
</evidence>
<dbReference type="Gene3D" id="3.10.420.10">
    <property type="entry name" value="SecB-like"/>
    <property type="match status" value="1"/>
</dbReference>
<dbReference type="NCBIfam" id="NF004392">
    <property type="entry name" value="PRK05751.1-3"/>
    <property type="match status" value="1"/>
</dbReference>
<dbReference type="PATRIC" id="fig|1193729.4.peg.5"/>
<dbReference type="GO" id="GO:0006457">
    <property type="term" value="P:protein folding"/>
    <property type="evidence" value="ECO:0007669"/>
    <property type="project" value="UniProtKB-UniRule"/>
</dbReference>
<dbReference type="STRING" id="1193729.A1OE_5"/>
<keyword evidence="2 6" id="KW-0813">Transport</keyword>
<comment type="function">
    <text evidence="6">One of the proteins required for the normal export of preproteins out of the cell cytoplasm. It is a molecular chaperone that binds to a subset of precursor proteins, maintaining them in a translocation-competent state. It also specifically binds to its receptor SecA.</text>
</comment>
<name>K7YF68_9PROT</name>